<dbReference type="PROSITE" id="PS50217">
    <property type="entry name" value="BZIP"/>
    <property type="match status" value="1"/>
</dbReference>
<evidence type="ECO:0000256" key="2">
    <source>
        <dbReference type="SAM" id="MobiDB-lite"/>
    </source>
</evidence>
<evidence type="ECO:0000256" key="1">
    <source>
        <dbReference type="SAM" id="Coils"/>
    </source>
</evidence>
<dbReference type="AlphaFoldDB" id="A0A9W3A604"/>
<evidence type="ECO:0000313" key="5">
    <source>
        <dbReference type="RefSeq" id="XP_055882629.1"/>
    </source>
</evidence>
<evidence type="ECO:0000259" key="3">
    <source>
        <dbReference type="PROSITE" id="PS50217"/>
    </source>
</evidence>
<feature type="compositionally biased region" description="Polar residues" evidence="2">
    <location>
        <begin position="326"/>
        <end position="354"/>
    </location>
</feature>
<feature type="compositionally biased region" description="Low complexity" evidence="2">
    <location>
        <begin position="359"/>
        <end position="368"/>
    </location>
</feature>
<dbReference type="GeneID" id="129925820"/>
<dbReference type="CDD" id="cd14695">
    <property type="entry name" value="bZIP_HLF"/>
    <property type="match status" value="1"/>
</dbReference>
<feature type="region of interest" description="Disordered" evidence="2">
    <location>
        <begin position="326"/>
        <end position="392"/>
    </location>
</feature>
<dbReference type="Pfam" id="PF07716">
    <property type="entry name" value="bZIP_2"/>
    <property type="match status" value="1"/>
</dbReference>
<dbReference type="SMART" id="SM00338">
    <property type="entry name" value="BRLZ"/>
    <property type="match status" value="1"/>
</dbReference>
<dbReference type="Gene3D" id="1.20.5.170">
    <property type="match status" value="1"/>
</dbReference>
<gene>
    <name evidence="5" type="primary">LOC129925820</name>
</gene>
<dbReference type="SUPFAM" id="SSF57959">
    <property type="entry name" value="Leucine zipper domain"/>
    <property type="match status" value="1"/>
</dbReference>
<proteinExistence type="predicted"/>
<feature type="coiled-coil region" evidence="1">
    <location>
        <begin position="395"/>
        <end position="429"/>
    </location>
</feature>
<organism evidence="4 5">
    <name type="scientific">Biomphalaria glabrata</name>
    <name type="common">Bloodfluke planorb</name>
    <name type="synonym">Freshwater snail</name>
    <dbReference type="NCBI Taxonomy" id="6526"/>
    <lineage>
        <taxon>Eukaryota</taxon>
        <taxon>Metazoa</taxon>
        <taxon>Spiralia</taxon>
        <taxon>Lophotrochozoa</taxon>
        <taxon>Mollusca</taxon>
        <taxon>Gastropoda</taxon>
        <taxon>Heterobranchia</taxon>
        <taxon>Euthyneura</taxon>
        <taxon>Panpulmonata</taxon>
        <taxon>Hygrophila</taxon>
        <taxon>Lymnaeoidea</taxon>
        <taxon>Planorbidae</taxon>
        <taxon>Biomphalaria</taxon>
    </lineage>
</organism>
<feature type="compositionally biased region" description="Basic and acidic residues" evidence="2">
    <location>
        <begin position="372"/>
        <end position="387"/>
    </location>
</feature>
<dbReference type="RefSeq" id="XP_055882629.1">
    <property type="nucleotide sequence ID" value="XM_056026654.1"/>
</dbReference>
<dbReference type="InterPro" id="IPR004827">
    <property type="entry name" value="bZIP"/>
</dbReference>
<dbReference type="GO" id="GO:0003700">
    <property type="term" value="F:DNA-binding transcription factor activity"/>
    <property type="evidence" value="ECO:0007669"/>
    <property type="project" value="InterPro"/>
</dbReference>
<reference evidence="5" key="1">
    <citation type="submission" date="2025-08" db="UniProtKB">
        <authorList>
            <consortium name="RefSeq"/>
        </authorList>
    </citation>
    <scope>IDENTIFICATION</scope>
</reference>
<evidence type="ECO:0000313" key="4">
    <source>
        <dbReference type="Proteomes" id="UP001165740"/>
    </source>
</evidence>
<dbReference type="InterPro" id="IPR046347">
    <property type="entry name" value="bZIP_sf"/>
</dbReference>
<dbReference type="Proteomes" id="UP001165740">
    <property type="component" value="Chromosome 4"/>
</dbReference>
<dbReference type="OrthoDB" id="10323078at2759"/>
<keyword evidence="1" id="KW-0175">Coiled coil</keyword>
<keyword evidence="4" id="KW-1185">Reference proteome</keyword>
<name>A0A9W3A604_BIOGL</name>
<protein>
    <submittedName>
        <fullName evidence="5">Uncharacterized protein LOC129925820</fullName>
    </submittedName>
</protein>
<feature type="domain" description="BZIP" evidence="3">
    <location>
        <begin position="370"/>
        <end position="417"/>
    </location>
</feature>
<feature type="region of interest" description="Disordered" evidence="2">
    <location>
        <begin position="224"/>
        <end position="278"/>
    </location>
</feature>
<accession>A0A9W3A604</accession>
<sequence>MELNDEPKEFSNEQQMARVVSSFMVHRSCSQLQPHLPAQQLLQPYLSTSDLTDLRRNFQVASCDDPQLMSQLESRLEAIPSIERYRCINHLQKRIGTGNVHSPANNRGHHLDRQENPEAFIDNNLPAHSSDFRHHTILSYNCQSIGSLQMNSSQHIAQLNYPSQNTISHEVPKNNMTFFDELDFERHNNNSKPKNTLLFLPENTVSGIGMRSVNELASILPENFSSSPNANESFMPPLSPKKNIKKESCQNDQLTSLFEPPPPTHNNTSTSPRDNNESLFTQSQLDNAWLLLQNLNHTLTGKTNNETCPVKKEADSLGTVLVDTRPSSVHSLSSDTGASSAQTKAPIRSQSESWSCMPAISHASASSSKDPSYLEKRRKNNESAKRSREARRKRENLLAMRVLELEEENRQLEAKLAMCLEALQHWRRKLFV</sequence>